<feature type="domain" description="Major facilitator superfamily (MFS) profile" evidence="8">
    <location>
        <begin position="57"/>
        <end position="478"/>
    </location>
</feature>
<evidence type="ECO:0000256" key="1">
    <source>
        <dbReference type="ARBA" id="ARBA00004141"/>
    </source>
</evidence>
<dbReference type="InterPro" id="IPR005829">
    <property type="entry name" value="Sugar_transporter_CS"/>
</dbReference>
<keyword evidence="4 7" id="KW-1133">Transmembrane helix</keyword>
<organism evidence="9 10">
    <name type="scientific">Ridgeia piscesae</name>
    <name type="common">Tubeworm</name>
    <dbReference type="NCBI Taxonomy" id="27915"/>
    <lineage>
        <taxon>Eukaryota</taxon>
        <taxon>Metazoa</taxon>
        <taxon>Spiralia</taxon>
        <taxon>Lophotrochozoa</taxon>
        <taxon>Annelida</taxon>
        <taxon>Polychaeta</taxon>
        <taxon>Sedentaria</taxon>
        <taxon>Canalipalpata</taxon>
        <taxon>Sabellida</taxon>
        <taxon>Siboglinidae</taxon>
        <taxon>Ridgeia</taxon>
    </lineage>
</organism>
<dbReference type="InterPro" id="IPR044770">
    <property type="entry name" value="MFS_spinster-like"/>
</dbReference>
<dbReference type="GO" id="GO:0016020">
    <property type="term" value="C:membrane"/>
    <property type="evidence" value="ECO:0007669"/>
    <property type="project" value="UniProtKB-SubCell"/>
</dbReference>
<dbReference type="CDD" id="cd17328">
    <property type="entry name" value="MFS_spinster_like"/>
    <property type="match status" value="1"/>
</dbReference>
<dbReference type="InterPro" id="IPR011701">
    <property type="entry name" value="MFS"/>
</dbReference>
<keyword evidence="2" id="KW-0813">Transport</keyword>
<keyword evidence="5 7" id="KW-0472">Membrane</keyword>
<sequence length="537" mass="58447">MTRMNIVPQLADEDSKDVAVKLSAENDLDEMVKETVRELNARNSVTRNVIRWRAHVTLGVLLLANLLNYIDRYTLAGVLSDVKSFYSINNADTGLLQTSFIVSYMLLSPIFGYLGDRYNRKIIMAVGIFFWSGVTLAGSFVPRENFYTFLLLRAMVGIGEASYSTIAPTIIADLFVKDMRTKALTVFYIAIPLGSGLGYIVGSNVAHVMGGWQWALRVTPGFGILCVLLIILVLREPPRGAAEGGTHLANTSWFTDVKSLMKNKSFLLSTGGFTCVAFVAGALALWAPLFMEYAIVYQGGAESIKDLESSVPWKFGVITCLAGLLGVMIGAEAGRRLRKTYGYADPLVCAFGLITSAPLFCLAIYLSDKSTIMTWVLVFFAETLLCLNWSLVTDMLLYIVVPTRRSTAEAIQILISHAFGDAGSPYLIGAVSDWIGRRRGYVTSVATKFASLQLALYISCFVCVLGGGFFLATALFICHDRGKVDKYVQGILAITESEGSSSCSTSSMIQPSEGTVCINGDNGPHSFEPLVNNTEIA</sequence>
<dbReference type="Gene3D" id="1.20.1250.20">
    <property type="entry name" value="MFS general substrate transporter like domains"/>
    <property type="match status" value="1"/>
</dbReference>
<name>A0AAD9UE33_RIDPI</name>
<keyword evidence="10" id="KW-1185">Reference proteome</keyword>
<evidence type="ECO:0000259" key="8">
    <source>
        <dbReference type="PROSITE" id="PS50850"/>
    </source>
</evidence>
<dbReference type="PANTHER" id="PTHR23505">
    <property type="entry name" value="SPINSTER"/>
    <property type="match status" value="1"/>
</dbReference>
<accession>A0AAD9UE33</accession>
<evidence type="ECO:0000256" key="2">
    <source>
        <dbReference type="ARBA" id="ARBA00022448"/>
    </source>
</evidence>
<dbReference type="Proteomes" id="UP001209878">
    <property type="component" value="Unassembled WGS sequence"/>
</dbReference>
<proteinExistence type="inferred from homology"/>
<evidence type="ECO:0000256" key="3">
    <source>
        <dbReference type="ARBA" id="ARBA00022692"/>
    </source>
</evidence>
<feature type="transmembrane region" description="Helical" evidence="7">
    <location>
        <begin position="372"/>
        <end position="401"/>
    </location>
</feature>
<reference evidence="9" key="1">
    <citation type="journal article" date="2023" name="Mol. Biol. Evol.">
        <title>Third-Generation Sequencing Reveals the Adaptive Role of the Epigenome in Three Deep-Sea Polychaetes.</title>
        <authorList>
            <person name="Perez M."/>
            <person name="Aroh O."/>
            <person name="Sun Y."/>
            <person name="Lan Y."/>
            <person name="Juniper S.K."/>
            <person name="Young C.R."/>
            <person name="Angers B."/>
            <person name="Qian P.Y."/>
        </authorList>
    </citation>
    <scope>NUCLEOTIDE SEQUENCE</scope>
    <source>
        <strain evidence="9">R07B-5</strain>
    </source>
</reference>
<evidence type="ECO:0000313" key="10">
    <source>
        <dbReference type="Proteomes" id="UP001209878"/>
    </source>
</evidence>
<evidence type="ECO:0000313" key="9">
    <source>
        <dbReference type="EMBL" id="KAK2185931.1"/>
    </source>
</evidence>
<feature type="transmembrane region" description="Helical" evidence="7">
    <location>
        <begin position="183"/>
        <end position="202"/>
    </location>
</feature>
<dbReference type="Pfam" id="PF07690">
    <property type="entry name" value="MFS_1"/>
    <property type="match status" value="1"/>
</dbReference>
<evidence type="ECO:0000256" key="5">
    <source>
        <dbReference type="ARBA" id="ARBA00023136"/>
    </source>
</evidence>
<evidence type="ECO:0000256" key="7">
    <source>
        <dbReference type="SAM" id="Phobius"/>
    </source>
</evidence>
<feature type="transmembrane region" description="Helical" evidence="7">
    <location>
        <begin position="147"/>
        <end position="171"/>
    </location>
</feature>
<comment type="similarity">
    <text evidence="6">Belongs to the major facilitator superfamily. Spinster (TC 2.A.1.49) family.</text>
</comment>
<evidence type="ECO:0000256" key="4">
    <source>
        <dbReference type="ARBA" id="ARBA00022989"/>
    </source>
</evidence>
<dbReference type="AlphaFoldDB" id="A0AAD9UE33"/>
<feature type="transmembrane region" description="Helical" evidence="7">
    <location>
        <begin position="52"/>
        <end position="70"/>
    </location>
</feature>
<feature type="transmembrane region" description="Helical" evidence="7">
    <location>
        <begin position="266"/>
        <end position="291"/>
    </location>
</feature>
<feature type="transmembrane region" description="Helical" evidence="7">
    <location>
        <begin position="122"/>
        <end position="141"/>
    </location>
</feature>
<feature type="transmembrane region" description="Helical" evidence="7">
    <location>
        <begin position="94"/>
        <end position="115"/>
    </location>
</feature>
<dbReference type="PROSITE" id="PS00216">
    <property type="entry name" value="SUGAR_TRANSPORT_1"/>
    <property type="match status" value="1"/>
</dbReference>
<gene>
    <name evidence="9" type="ORF">NP493_217g06006</name>
</gene>
<dbReference type="SUPFAM" id="SSF103473">
    <property type="entry name" value="MFS general substrate transporter"/>
    <property type="match status" value="1"/>
</dbReference>
<dbReference type="GO" id="GO:0022857">
    <property type="term" value="F:transmembrane transporter activity"/>
    <property type="evidence" value="ECO:0007669"/>
    <property type="project" value="InterPro"/>
</dbReference>
<feature type="transmembrane region" description="Helical" evidence="7">
    <location>
        <begin position="413"/>
        <end position="435"/>
    </location>
</feature>
<feature type="transmembrane region" description="Helical" evidence="7">
    <location>
        <begin position="214"/>
        <end position="234"/>
    </location>
</feature>
<dbReference type="InterPro" id="IPR020846">
    <property type="entry name" value="MFS_dom"/>
</dbReference>
<dbReference type="PANTHER" id="PTHR23505:SF79">
    <property type="entry name" value="PROTEIN SPINSTER"/>
    <property type="match status" value="1"/>
</dbReference>
<dbReference type="InterPro" id="IPR036259">
    <property type="entry name" value="MFS_trans_sf"/>
</dbReference>
<feature type="transmembrane region" description="Helical" evidence="7">
    <location>
        <begin position="311"/>
        <end position="331"/>
    </location>
</feature>
<keyword evidence="3 7" id="KW-0812">Transmembrane</keyword>
<evidence type="ECO:0000256" key="6">
    <source>
        <dbReference type="ARBA" id="ARBA00024338"/>
    </source>
</evidence>
<feature type="transmembrane region" description="Helical" evidence="7">
    <location>
        <begin position="455"/>
        <end position="477"/>
    </location>
</feature>
<comment type="caution">
    <text evidence="9">The sequence shown here is derived from an EMBL/GenBank/DDBJ whole genome shotgun (WGS) entry which is preliminary data.</text>
</comment>
<comment type="subcellular location">
    <subcellularLocation>
        <location evidence="1">Membrane</location>
        <topology evidence="1">Multi-pass membrane protein</topology>
    </subcellularLocation>
</comment>
<protein>
    <recommendedName>
        <fullName evidence="8">Major facilitator superfamily (MFS) profile domain-containing protein</fullName>
    </recommendedName>
</protein>
<dbReference type="EMBL" id="JAODUO010000218">
    <property type="protein sequence ID" value="KAK2185931.1"/>
    <property type="molecule type" value="Genomic_DNA"/>
</dbReference>
<feature type="transmembrane region" description="Helical" evidence="7">
    <location>
        <begin position="343"/>
        <end position="366"/>
    </location>
</feature>
<dbReference type="PROSITE" id="PS50850">
    <property type="entry name" value="MFS"/>
    <property type="match status" value="1"/>
</dbReference>